<keyword evidence="5" id="KW-1185">Reference proteome</keyword>
<evidence type="ECO:0000313" key="2">
    <source>
        <dbReference type="EMBL" id="SFW63554.1"/>
    </source>
</evidence>
<dbReference type="Pfam" id="PF13573">
    <property type="entry name" value="SprB"/>
    <property type="match status" value="1"/>
</dbReference>
<protein>
    <submittedName>
        <fullName evidence="2">Gliding motility-associated C-terminal domain-containing protein</fullName>
    </submittedName>
</protein>
<evidence type="ECO:0000256" key="1">
    <source>
        <dbReference type="SAM" id="Phobius"/>
    </source>
</evidence>
<feature type="transmembrane region" description="Helical" evidence="1">
    <location>
        <begin position="21"/>
        <end position="40"/>
    </location>
</feature>
<dbReference type="EMBL" id="CP140154">
    <property type="protein sequence ID" value="WQG92475.1"/>
    <property type="molecule type" value="Genomic_DNA"/>
</dbReference>
<evidence type="ECO:0000313" key="5">
    <source>
        <dbReference type="Proteomes" id="UP001326715"/>
    </source>
</evidence>
<evidence type="ECO:0000313" key="3">
    <source>
        <dbReference type="EMBL" id="WQG92475.1"/>
    </source>
</evidence>
<dbReference type="Proteomes" id="UP000183788">
    <property type="component" value="Unassembled WGS sequence"/>
</dbReference>
<dbReference type="NCBIfam" id="TIGR04131">
    <property type="entry name" value="Bac_Flav_CTERM"/>
    <property type="match status" value="1"/>
</dbReference>
<dbReference type="InterPro" id="IPR025667">
    <property type="entry name" value="SprB_repeat"/>
</dbReference>
<accession>A0A1K1QUC5</accession>
<dbReference type="EMBL" id="FPIZ01000009">
    <property type="protein sequence ID" value="SFW63554.1"/>
    <property type="molecule type" value="Genomic_DNA"/>
</dbReference>
<proteinExistence type="predicted"/>
<dbReference type="InterPro" id="IPR026341">
    <property type="entry name" value="T9SS_type_B"/>
</dbReference>
<dbReference type="STRING" id="1004.SAMN05661012_03092"/>
<dbReference type="AlphaFoldDB" id="A0A1K1QUC5"/>
<keyword evidence="1" id="KW-1133">Transmembrane helix</keyword>
<keyword evidence="1" id="KW-0812">Transmembrane</keyword>
<reference evidence="2 4" key="1">
    <citation type="submission" date="2016-11" db="EMBL/GenBank/DDBJ databases">
        <authorList>
            <person name="Jaros S."/>
            <person name="Januszkiewicz K."/>
            <person name="Wedrychowicz H."/>
        </authorList>
    </citation>
    <scope>NUCLEOTIDE SEQUENCE [LARGE SCALE GENOMIC DNA]</scope>
    <source>
        <strain evidence="2 4">DSM 784</strain>
    </source>
</reference>
<dbReference type="RefSeq" id="WP_072361864.1">
    <property type="nucleotide sequence ID" value="NZ_CP139972.1"/>
</dbReference>
<keyword evidence="1" id="KW-0472">Membrane</keyword>
<evidence type="ECO:0000313" key="4">
    <source>
        <dbReference type="Proteomes" id="UP000183788"/>
    </source>
</evidence>
<sequence length="531" mass="57574">MSIPVFARIRVAHRHVHKARVLIRILYILTVNLCMFKIAGAQVIEMSNPSMEGNIGRDSVPAGWIAASNTPDVLPGPLNIYKRPADGKAYAGLHSGPAYREGLAQLLSSPLEKGLAYAISVDLAYAPRYLQAACYGNLTIYGGNSPKDTAQRLWSSGPFTDTSWRRFYAILEPTASYKYISLWADPAEPCAASNIGTAVLIDNFSNIRQVIKTTLTATPSCNNASTGTVQVSPVDYHTTYTYLWTPGNYSTAKVDQLPPGEYTVVVTAANGATGAGTVVVGGSTLTTTMTTLPATCAGSHNAEIHVAVSGGMPPYRFVLDDNTPVKEGVFKGLTEGRYQVYVRDAQVCTDTLTALLQAPEALVLKQVEVKPCSCDDTRDGKLGLQIAGGTQPYKYHIENEAWQTDSILTSLKAGHYIFEVADTNGCSISGTANIGSPFKRCLVVMPTAFSPNGDGNNDVFKPKLYDVLTSYELRVFNRWGGLVFSTNDPQAGWDGYIKGVIQDQQAFIYVCSFNDRNNERKELRGSVVLLR</sequence>
<dbReference type="Proteomes" id="UP001326715">
    <property type="component" value="Chromosome"/>
</dbReference>
<organism evidence="2 4">
    <name type="scientific">Chitinophaga sancti</name>
    <dbReference type="NCBI Taxonomy" id="1004"/>
    <lineage>
        <taxon>Bacteria</taxon>
        <taxon>Pseudomonadati</taxon>
        <taxon>Bacteroidota</taxon>
        <taxon>Chitinophagia</taxon>
        <taxon>Chitinophagales</taxon>
        <taxon>Chitinophagaceae</taxon>
        <taxon>Chitinophaga</taxon>
    </lineage>
</organism>
<reference evidence="3 5" key="2">
    <citation type="submission" date="2023-11" db="EMBL/GenBank/DDBJ databases">
        <title>MicrobeMod: A computational toolkit for identifying prokaryotic methylation and restriction-modification with nanopore sequencing.</title>
        <authorList>
            <person name="Crits-Christoph A."/>
            <person name="Kang S.C."/>
            <person name="Lee H."/>
            <person name="Ostrov N."/>
        </authorList>
    </citation>
    <scope>NUCLEOTIDE SEQUENCE [LARGE SCALE GENOMIC DNA]</scope>
    <source>
        <strain evidence="3 5">ATCC 23090</strain>
    </source>
</reference>
<dbReference type="OrthoDB" id="7794186at2"/>
<dbReference type="Pfam" id="PF13585">
    <property type="entry name" value="CHU_C"/>
    <property type="match status" value="1"/>
</dbReference>
<name>A0A1K1QUC5_9BACT</name>
<gene>
    <name evidence="2" type="ORF">SAMN05661012_03092</name>
    <name evidence="3" type="ORF">SR876_13245</name>
</gene>